<dbReference type="InterPro" id="IPR006913">
    <property type="entry name" value="CENP-V/GFA"/>
</dbReference>
<dbReference type="Gene3D" id="3.90.1590.10">
    <property type="entry name" value="glutathione-dependent formaldehyde- activating enzyme (gfa)"/>
    <property type="match status" value="1"/>
</dbReference>
<dbReference type="Proteomes" id="UP001595973">
    <property type="component" value="Unassembled WGS sequence"/>
</dbReference>
<organism evidence="6 7">
    <name type="scientific">Seohaeicola nanhaiensis</name>
    <dbReference type="NCBI Taxonomy" id="1387282"/>
    <lineage>
        <taxon>Bacteria</taxon>
        <taxon>Pseudomonadati</taxon>
        <taxon>Pseudomonadota</taxon>
        <taxon>Alphaproteobacteria</taxon>
        <taxon>Rhodobacterales</taxon>
        <taxon>Roseobacteraceae</taxon>
        <taxon>Seohaeicola</taxon>
    </lineage>
</organism>
<dbReference type="RefSeq" id="WP_380716016.1">
    <property type="nucleotide sequence ID" value="NZ_JBHSGI010000002.1"/>
</dbReference>
<evidence type="ECO:0000256" key="1">
    <source>
        <dbReference type="ARBA" id="ARBA00005495"/>
    </source>
</evidence>
<dbReference type="EMBL" id="JBHSGI010000002">
    <property type="protein sequence ID" value="MFC4667782.1"/>
    <property type="molecule type" value="Genomic_DNA"/>
</dbReference>
<protein>
    <submittedName>
        <fullName evidence="6">GFA family protein</fullName>
    </submittedName>
</protein>
<evidence type="ECO:0000259" key="5">
    <source>
        <dbReference type="PROSITE" id="PS51891"/>
    </source>
</evidence>
<dbReference type="PANTHER" id="PTHR33337">
    <property type="entry name" value="GFA DOMAIN-CONTAINING PROTEIN"/>
    <property type="match status" value="1"/>
</dbReference>
<dbReference type="PROSITE" id="PS51891">
    <property type="entry name" value="CENP_V_GFA"/>
    <property type="match status" value="1"/>
</dbReference>
<keyword evidence="4" id="KW-0456">Lyase</keyword>
<feature type="domain" description="CENP-V/GFA" evidence="5">
    <location>
        <begin position="4"/>
        <end position="119"/>
    </location>
</feature>
<keyword evidence="7" id="KW-1185">Reference proteome</keyword>
<reference evidence="7" key="1">
    <citation type="journal article" date="2019" name="Int. J. Syst. Evol. Microbiol.">
        <title>The Global Catalogue of Microorganisms (GCM) 10K type strain sequencing project: providing services to taxonomists for standard genome sequencing and annotation.</title>
        <authorList>
            <consortium name="The Broad Institute Genomics Platform"/>
            <consortium name="The Broad Institute Genome Sequencing Center for Infectious Disease"/>
            <person name="Wu L."/>
            <person name="Ma J."/>
        </authorList>
    </citation>
    <scope>NUCLEOTIDE SEQUENCE [LARGE SCALE GENOMIC DNA]</scope>
    <source>
        <strain evidence="7">CGMCC 4.7283</strain>
    </source>
</reference>
<evidence type="ECO:0000256" key="4">
    <source>
        <dbReference type="ARBA" id="ARBA00023239"/>
    </source>
</evidence>
<evidence type="ECO:0000256" key="2">
    <source>
        <dbReference type="ARBA" id="ARBA00022723"/>
    </source>
</evidence>
<comment type="similarity">
    <text evidence="1">Belongs to the Gfa family.</text>
</comment>
<sequence>MSGRAGGCLCGAVRYRLRAAPEQFGACHCTICQRISGGVNLSFNVAAEDIDVTGLEAVRTYRSSDWAERSFCGTCGANLWYRGLGEGAGYSLGLGTLDDKSGMVLEREICIESKPDTYALAGDHPRLTSGEAFA</sequence>
<evidence type="ECO:0000256" key="3">
    <source>
        <dbReference type="ARBA" id="ARBA00022833"/>
    </source>
</evidence>
<proteinExistence type="inferred from homology"/>
<dbReference type="Pfam" id="PF04828">
    <property type="entry name" value="GFA"/>
    <property type="match status" value="1"/>
</dbReference>
<comment type="caution">
    <text evidence="6">The sequence shown here is derived from an EMBL/GenBank/DDBJ whole genome shotgun (WGS) entry which is preliminary data.</text>
</comment>
<gene>
    <name evidence="6" type="ORF">ACFO5X_04390</name>
</gene>
<keyword evidence="2" id="KW-0479">Metal-binding</keyword>
<dbReference type="PANTHER" id="PTHR33337:SF40">
    <property type="entry name" value="CENP-V_GFA DOMAIN-CONTAINING PROTEIN-RELATED"/>
    <property type="match status" value="1"/>
</dbReference>
<dbReference type="InterPro" id="IPR011057">
    <property type="entry name" value="Mss4-like_sf"/>
</dbReference>
<accession>A0ABV9KC46</accession>
<dbReference type="SUPFAM" id="SSF51316">
    <property type="entry name" value="Mss4-like"/>
    <property type="match status" value="1"/>
</dbReference>
<keyword evidence="3" id="KW-0862">Zinc</keyword>
<evidence type="ECO:0000313" key="6">
    <source>
        <dbReference type="EMBL" id="MFC4667782.1"/>
    </source>
</evidence>
<name>A0ABV9KC46_9RHOB</name>
<evidence type="ECO:0000313" key="7">
    <source>
        <dbReference type="Proteomes" id="UP001595973"/>
    </source>
</evidence>